<proteinExistence type="predicted"/>
<accession>A0A0T5ZB92</accession>
<dbReference type="STRING" id="54398.Ga0074115_103135"/>
<evidence type="ECO:0000313" key="4">
    <source>
        <dbReference type="Proteomes" id="UP000051634"/>
    </source>
</evidence>
<dbReference type="EMBL" id="LDXT01000093">
    <property type="protein sequence ID" value="KRT54236.1"/>
    <property type="molecule type" value="Genomic_DNA"/>
</dbReference>
<dbReference type="EMBL" id="LMXI01000013">
    <property type="protein sequence ID" value="KRT60162.1"/>
    <property type="molecule type" value="Genomic_DNA"/>
</dbReference>
<keyword evidence="1" id="KW-0449">Lipoprotein</keyword>
<evidence type="ECO:0000313" key="2">
    <source>
        <dbReference type="EMBL" id="KRT60162.1"/>
    </source>
</evidence>
<evidence type="ECO:0000313" key="3">
    <source>
        <dbReference type="Proteomes" id="UP000051276"/>
    </source>
</evidence>
<gene>
    <name evidence="1" type="ORF">Ga0074115_103135</name>
    <name evidence="2" type="ORF">Ga0076813_16814</name>
</gene>
<name>A0A0T5ZB92_9GAMM</name>
<dbReference type="OrthoDB" id="9997at2"/>
<dbReference type="Proteomes" id="UP000051276">
    <property type="component" value="Unassembled WGS sequence"/>
</dbReference>
<protein>
    <submittedName>
        <fullName evidence="1">Putative periplasmic lipoprotein (DUF2279)</fullName>
    </submittedName>
</protein>
<dbReference type="RefSeq" id="WP_057956499.1">
    <property type="nucleotide sequence ID" value="NZ_KQ556933.1"/>
</dbReference>
<reference evidence="3 4" key="1">
    <citation type="submission" date="2015-11" db="EMBL/GenBank/DDBJ databases">
        <title>The genome of Candidatus Endoriftia persephone in Ridgeia piscesae and population structure of the North Eastern Pacific vestimentiferan symbionts.</title>
        <authorList>
            <person name="Perez M."/>
            <person name="Juniper K.S."/>
        </authorList>
    </citation>
    <scope>NUCLEOTIDE SEQUENCE [LARGE SCALE GENOMIC DNA]</scope>
    <source>
        <strain evidence="2">Ind10</strain>
        <strain evidence="1">Ind11</strain>
    </source>
</reference>
<comment type="caution">
    <text evidence="2">The sequence shown here is derived from an EMBL/GenBank/DDBJ whole genome shotgun (WGS) entry which is preliminary data.</text>
</comment>
<sequence>MVKRKKKGFRFPFGLLFLLLFLAIPLLMLGSLSSISEDLPLVGETQRMNTDAAVRAKTKLSDLRKKLKSEAQTETIVLSEKDLNGMVAVAARAIHRLHGEAHVTPVEAQLRFTLDLPENPFGRFINIQAGVVPSDYGLHLAPVYVGQSEIPGPLALKLVETLLQAMMKDEQSSAILQAIQSVDIQGDRVTAVFQPLPNLKQWLKPTFRQVAQQRAGVSPERLRFYFAKLCELDQLYPHAIDTSATAYIAPLFEIANKRTAAGASAVKENRAALQALGIFLGSPRFERALGHYRTGELAECRERSKNVVLAGRHDMVQHVFISSTMQMLGDSEISFAIGEFKEIYDTRGKDYGLSFSDIAANRAGVRLAEQLLNPASAARAQAVLARAEQEAAFFLKVSDLPDEMPQREFERRFGSVDDPRYHAMLKKIDERLDRLPAFQ</sequence>
<dbReference type="AlphaFoldDB" id="A0A0T5ZB92"/>
<dbReference type="Proteomes" id="UP000051634">
    <property type="component" value="Unassembled WGS sequence"/>
</dbReference>
<evidence type="ECO:0000313" key="1">
    <source>
        <dbReference type="EMBL" id="KRT54236.1"/>
    </source>
</evidence>
<keyword evidence="4" id="KW-1185">Reference proteome</keyword>
<organism evidence="2 3">
    <name type="scientific">endosymbiont of Ridgeia piscesae</name>
    <dbReference type="NCBI Taxonomy" id="54398"/>
    <lineage>
        <taxon>Bacteria</taxon>
        <taxon>Pseudomonadati</taxon>
        <taxon>Pseudomonadota</taxon>
        <taxon>Gammaproteobacteria</taxon>
        <taxon>sulfur-oxidizing symbionts</taxon>
    </lineage>
</organism>